<dbReference type="PANTHER" id="PTHR33392:SF6">
    <property type="entry name" value="POLYISOPRENYL-TEICHOIC ACID--PEPTIDOGLYCAN TEICHOIC ACID TRANSFERASE TAGU"/>
    <property type="match status" value="1"/>
</dbReference>
<dbReference type="AlphaFoldDB" id="A0A7X5TTB8"/>
<evidence type="ECO:0000259" key="4">
    <source>
        <dbReference type="Pfam" id="PF03816"/>
    </source>
</evidence>
<feature type="compositionally biased region" description="Polar residues" evidence="2">
    <location>
        <begin position="418"/>
        <end position="432"/>
    </location>
</feature>
<feature type="compositionally biased region" description="Polar residues" evidence="2">
    <location>
        <begin position="1"/>
        <end position="14"/>
    </location>
</feature>
<dbReference type="InterPro" id="IPR004474">
    <property type="entry name" value="LytR_CpsA_psr"/>
</dbReference>
<sequence>MSASQKQASDSVRSSVRHGRLKKSSGWRTALKVGLAGIVVVAVSGVSIGAYAFWDLSSRMQPSVQLAGAEDLPEISTIGPIDGPLTIFLAGTDSRAGQSLDDGEEGELNDVNMLLTVSADHKTATVTSFPRDLMLPIPSCPGPNGEENYYPAMSEQPLNSTLQSGGLACAALTIQELTGIPINYAGLISFDGVIAMTNAIGGVPVCVSNDINDTMVGLTLPAGEHTLAGLEALQFLRSRYGVGDGGDLGRISNQQAFLSSLVRTIKSSETLGDASKVYGLAKATAENVSLSSSLNSITSLLSVAATVKDIDVDAINFVQYPVVTHPYNPNKVAPDYASAAVLFDLIQQGLPLTLTGGTGPATDVDPNAPVTETPAAPADGTVVAEDGSVVAEDGTVPVDPAAPTDTATTAPGELPTNVKGQNASQYTCTAGR</sequence>
<keyword evidence="3" id="KW-0812">Transmembrane</keyword>
<evidence type="ECO:0000313" key="6">
    <source>
        <dbReference type="Proteomes" id="UP000541033"/>
    </source>
</evidence>
<dbReference type="EMBL" id="JAAMOX010000002">
    <property type="protein sequence ID" value="NIH54471.1"/>
    <property type="molecule type" value="Genomic_DNA"/>
</dbReference>
<evidence type="ECO:0000256" key="3">
    <source>
        <dbReference type="SAM" id="Phobius"/>
    </source>
</evidence>
<dbReference type="Pfam" id="PF03816">
    <property type="entry name" value="LytR_cpsA_psr"/>
    <property type="match status" value="1"/>
</dbReference>
<name>A0A7X5TTB8_9MICO</name>
<keyword evidence="3" id="KW-0472">Membrane</keyword>
<comment type="caution">
    <text evidence="5">The sequence shown here is derived from an EMBL/GenBank/DDBJ whole genome shotgun (WGS) entry which is preliminary data.</text>
</comment>
<evidence type="ECO:0000256" key="2">
    <source>
        <dbReference type="SAM" id="MobiDB-lite"/>
    </source>
</evidence>
<organism evidence="5 6">
    <name type="scientific">Lysinibacter cavernae</name>
    <dbReference type="NCBI Taxonomy" id="1640652"/>
    <lineage>
        <taxon>Bacteria</taxon>
        <taxon>Bacillati</taxon>
        <taxon>Actinomycetota</taxon>
        <taxon>Actinomycetes</taxon>
        <taxon>Micrococcales</taxon>
        <taxon>Microbacteriaceae</taxon>
        <taxon>Lysinibacter</taxon>
    </lineage>
</organism>
<protein>
    <submittedName>
        <fullName evidence="5">LCP family protein required for cell wall assembly</fullName>
    </submittedName>
</protein>
<evidence type="ECO:0000256" key="1">
    <source>
        <dbReference type="ARBA" id="ARBA00006068"/>
    </source>
</evidence>
<dbReference type="NCBIfam" id="TIGR00350">
    <property type="entry name" value="lytR_cpsA_psr"/>
    <property type="match status" value="1"/>
</dbReference>
<gene>
    <name evidence="5" type="ORF">FHX76_002367</name>
</gene>
<feature type="region of interest" description="Disordered" evidence="2">
    <location>
        <begin position="1"/>
        <end position="20"/>
    </location>
</feature>
<proteinExistence type="inferred from homology"/>
<feature type="region of interest" description="Disordered" evidence="2">
    <location>
        <begin position="393"/>
        <end position="432"/>
    </location>
</feature>
<feature type="domain" description="Cell envelope-related transcriptional attenuator" evidence="4">
    <location>
        <begin position="109"/>
        <end position="266"/>
    </location>
</feature>
<feature type="compositionally biased region" description="Low complexity" evidence="2">
    <location>
        <begin position="395"/>
        <end position="411"/>
    </location>
</feature>
<comment type="similarity">
    <text evidence="1">Belongs to the LytR/CpsA/Psr (LCP) family.</text>
</comment>
<reference evidence="5 6" key="1">
    <citation type="submission" date="2020-02" db="EMBL/GenBank/DDBJ databases">
        <title>Sequencing the genomes of 1000 actinobacteria strains.</title>
        <authorList>
            <person name="Klenk H.-P."/>
        </authorList>
    </citation>
    <scope>NUCLEOTIDE SEQUENCE [LARGE SCALE GENOMIC DNA]</scope>
    <source>
        <strain evidence="5 6">DSM 27960</strain>
    </source>
</reference>
<dbReference type="RefSeq" id="WP_167150845.1">
    <property type="nucleotide sequence ID" value="NZ_JAAMOX010000002.1"/>
</dbReference>
<evidence type="ECO:0000313" key="5">
    <source>
        <dbReference type="EMBL" id="NIH54471.1"/>
    </source>
</evidence>
<dbReference type="Proteomes" id="UP000541033">
    <property type="component" value="Unassembled WGS sequence"/>
</dbReference>
<feature type="region of interest" description="Disordered" evidence="2">
    <location>
        <begin position="357"/>
        <end position="378"/>
    </location>
</feature>
<dbReference type="InterPro" id="IPR050922">
    <property type="entry name" value="LytR/CpsA/Psr_CW_biosynth"/>
</dbReference>
<keyword evidence="6" id="KW-1185">Reference proteome</keyword>
<dbReference type="Gene3D" id="3.40.630.190">
    <property type="entry name" value="LCP protein"/>
    <property type="match status" value="1"/>
</dbReference>
<feature type="transmembrane region" description="Helical" evidence="3">
    <location>
        <begin position="30"/>
        <end position="54"/>
    </location>
</feature>
<keyword evidence="3" id="KW-1133">Transmembrane helix</keyword>
<accession>A0A7X5TTB8</accession>
<dbReference type="PANTHER" id="PTHR33392">
    <property type="entry name" value="POLYISOPRENYL-TEICHOIC ACID--PEPTIDOGLYCAN TEICHOIC ACID TRANSFERASE TAGU"/>
    <property type="match status" value="1"/>
</dbReference>